<evidence type="ECO:0000313" key="7">
    <source>
        <dbReference type="EMBL" id="KAB8184468.1"/>
    </source>
</evidence>
<dbReference type="Pfam" id="PF13416">
    <property type="entry name" value="SBP_bac_8"/>
    <property type="match status" value="1"/>
</dbReference>
<evidence type="ECO:0000256" key="2">
    <source>
        <dbReference type="ARBA" id="ARBA00022448"/>
    </source>
</evidence>
<dbReference type="EMBL" id="VDMA02000007">
    <property type="protein sequence ID" value="KAB8184468.1"/>
    <property type="molecule type" value="Genomic_DNA"/>
</dbReference>
<dbReference type="Proteomes" id="UP000313066">
    <property type="component" value="Unassembled WGS sequence"/>
</dbReference>
<gene>
    <name evidence="7" type="ORF">FH610_015255</name>
</gene>
<evidence type="ECO:0000256" key="1">
    <source>
        <dbReference type="ARBA" id="ARBA00004418"/>
    </source>
</evidence>
<keyword evidence="4" id="KW-0574">Periplasm</keyword>
<name>A0A5N6BVH9_9ACTN</name>
<dbReference type="PROSITE" id="PS51257">
    <property type="entry name" value="PROKAR_LIPOPROTEIN"/>
    <property type="match status" value="1"/>
</dbReference>
<evidence type="ECO:0000256" key="3">
    <source>
        <dbReference type="ARBA" id="ARBA00022729"/>
    </source>
</evidence>
<keyword evidence="2" id="KW-0813">Transport</keyword>
<dbReference type="GO" id="GO:0019808">
    <property type="term" value="F:polyamine binding"/>
    <property type="evidence" value="ECO:0007669"/>
    <property type="project" value="InterPro"/>
</dbReference>
<feature type="signal peptide" evidence="6">
    <location>
        <begin position="1"/>
        <end position="22"/>
    </location>
</feature>
<dbReference type="InterPro" id="IPR006059">
    <property type="entry name" value="SBP"/>
</dbReference>
<feature type="chain" id="PRO_5039144874" evidence="6">
    <location>
        <begin position="23"/>
        <end position="373"/>
    </location>
</feature>
<accession>A0A5N6BVH9</accession>
<evidence type="ECO:0000256" key="6">
    <source>
        <dbReference type="SAM" id="SignalP"/>
    </source>
</evidence>
<feature type="binding site" evidence="5">
    <location>
        <begin position="194"/>
        <end position="197"/>
    </location>
    <ligand>
        <name>spermidine</name>
        <dbReference type="ChEBI" id="CHEBI:57834"/>
    </ligand>
</feature>
<keyword evidence="8" id="KW-1185">Reference proteome</keyword>
<dbReference type="SUPFAM" id="SSF53850">
    <property type="entry name" value="Periplasmic binding protein-like II"/>
    <property type="match status" value="1"/>
</dbReference>
<proteinExistence type="predicted"/>
<dbReference type="AlphaFoldDB" id="A0A5N6BVH9"/>
<evidence type="ECO:0000256" key="4">
    <source>
        <dbReference type="ARBA" id="ARBA00022764"/>
    </source>
</evidence>
<dbReference type="InterPro" id="IPR001188">
    <property type="entry name" value="Sperm_putr-bd"/>
</dbReference>
<sequence length="373" mass="39490">MVSKHRLLPLTALLGAGVLALAACGGGSTGTATSSGSGSSSGGSAAFPAKGSGELNLYNWTDYISPELLKRFESETGIKVHLDTFESNEGLLAKLQAGGTGYDVIVPSDYMVQQMVQLGLLQEIDTATFPNGKNIEPEFDDVYFDQGRTFTAPYMHGTTGIAVDEAKVGGKVTSWAEFFNPPAGASGNMGMLNDSNEVVAAALRAVGAKPCSETPADYQKVQALLSGVKGKLKVISSDGQIDRMTSGETTLAMMWNGAFHRASVKNKGITWVYPSEGLPLWQDNFAVPKGAHNVDNAKIFINWMLDPKNAAEATNFVGYANAVTGSDAYMDKDLAKDPAINPPADKAALAQPVPPCSQTALDLYDKVWTDFKS</sequence>
<organism evidence="7 8">
    <name type="scientific">Microbispora catharanthi</name>
    <dbReference type="NCBI Taxonomy" id="1712871"/>
    <lineage>
        <taxon>Bacteria</taxon>
        <taxon>Bacillati</taxon>
        <taxon>Actinomycetota</taxon>
        <taxon>Actinomycetes</taxon>
        <taxon>Streptosporangiales</taxon>
        <taxon>Streptosporangiaceae</taxon>
        <taxon>Microbispora</taxon>
    </lineage>
</organism>
<evidence type="ECO:0000256" key="5">
    <source>
        <dbReference type="PIRSR" id="PIRSR019574-1"/>
    </source>
</evidence>
<dbReference type="PANTHER" id="PTHR30222:SF12">
    <property type="entry name" value="NORSPERMIDINE SENSOR"/>
    <property type="match status" value="1"/>
</dbReference>
<dbReference type="GO" id="GO:0015846">
    <property type="term" value="P:polyamine transport"/>
    <property type="evidence" value="ECO:0007669"/>
    <property type="project" value="InterPro"/>
</dbReference>
<protein>
    <submittedName>
        <fullName evidence="7">Extracellular solute-binding protein</fullName>
    </submittedName>
</protein>
<comment type="caution">
    <text evidence="7">The sequence shown here is derived from an EMBL/GenBank/DDBJ whole genome shotgun (WGS) entry which is preliminary data.</text>
</comment>
<dbReference type="PRINTS" id="PR00909">
    <property type="entry name" value="SPERMDNBNDNG"/>
</dbReference>
<reference evidence="7 8" key="1">
    <citation type="submission" date="2019-10" db="EMBL/GenBank/DDBJ databases">
        <title>Nonomuraea sp. nov., isolated from Phyllanthus amarus.</title>
        <authorList>
            <person name="Klykleung N."/>
            <person name="Tanasupawat S."/>
        </authorList>
    </citation>
    <scope>NUCLEOTIDE SEQUENCE [LARGE SCALE GENOMIC DNA]</scope>
    <source>
        <strain evidence="7 8">CR1-09</strain>
    </source>
</reference>
<evidence type="ECO:0000313" key="8">
    <source>
        <dbReference type="Proteomes" id="UP000313066"/>
    </source>
</evidence>
<feature type="binding site" evidence="5">
    <location>
        <position position="110"/>
    </location>
    <ligand>
        <name>spermidine</name>
        <dbReference type="ChEBI" id="CHEBI:57834"/>
    </ligand>
</feature>
<comment type="subcellular location">
    <subcellularLocation>
        <location evidence="1">Periplasm</location>
    </subcellularLocation>
</comment>
<dbReference type="GO" id="GO:0042597">
    <property type="term" value="C:periplasmic space"/>
    <property type="evidence" value="ECO:0007669"/>
    <property type="project" value="UniProtKB-SubCell"/>
</dbReference>
<keyword evidence="3 6" id="KW-0732">Signal</keyword>
<dbReference type="PIRSF" id="PIRSF019574">
    <property type="entry name" value="Periplasmic_polyamine_BP"/>
    <property type="match status" value="1"/>
</dbReference>
<dbReference type="RefSeq" id="WP_139575088.1">
    <property type="nucleotide sequence ID" value="NZ_VDMA02000007.1"/>
</dbReference>
<dbReference type="PANTHER" id="PTHR30222">
    <property type="entry name" value="SPERMIDINE/PUTRESCINE-BINDING PERIPLASMIC PROTEIN"/>
    <property type="match status" value="1"/>
</dbReference>
<dbReference type="Gene3D" id="3.40.190.10">
    <property type="entry name" value="Periplasmic binding protein-like II"/>
    <property type="match status" value="2"/>
</dbReference>